<dbReference type="EMBL" id="JANEWF010000104">
    <property type="protein sequence ID" value="MDA8486912.1"/>
    <property type="molecule type" value="Genomic_DNA"/>
</dbReference>
<protein>
    <submittedName>
        <fullName evidence="1">Insecticidal toxin complex protein</fullName>
    </submittedName>
</protein>
<comment type="caution">
    <text evidence="1">The sequence shown here is derived from an EMBL/GenBank/DDBJ whole genome shotgun (WGS) entry which is preliminary data.</text>
</comment>
<sequence length="191" mass="21164">MNDPMHYKMAIFLNTVNLLIEQGDSAYRMLQRDYLAQAKMCYLQASQLLGPRPSIDYTDSWPNPTVATESQKVVVLDSDAPDAPAPTYLTQALRAFLAEQNGNFLPPYNADLLAYWDKLEVRFYNLRHNLSLDGQPLSLPLYADPVSPTELQRRHGAGNGAGGNSVPNSAFASQFRFAVLLEKARGAVNSV</sequence>
<feature type="non-terminal residue" evidence="1">
    <location>
        <position position="191"/>
    </location>
</feature>
<evidence type="ECO:0000313" key="2">
    <source>
        <dbReference type="Proteomes" id="UP001211689"/>
    </source>
</evidence>
<gene>
    <name evidence="1" type="ORF">NNO07_28020</name>
</gene>
<reference evidence="1 2" key="1">
    <citation type="submission" date="2022-07" db="EMBL/GenBank/DDBJ databases">
        <title>Genome Analysis of Selected Gammaproteobacteria from Nigerian Food snails.</title>
        <authorList>
            <person name="Okafor A.C."/>
        </authorList>
    </citation>
    <scope>NUCLEOTIDE SEQUENCE [LARGE SCALE GENOMIC DNA]</scope>
    <source>
        <strain evidence="1 2">Awg 2</strain>
    </source>
</reference>
<accession>A0ABT4YDC8</accession>
<proteinExistence type="predicted"/>
<name>A0ABT4YDC8_METRE</name>
<organism evidence="1 2">
    <name type="scientific">Metapseudomonas resinovorans</name>
    <name type="common">Pseudomonas resinovorans</name>
    <dbReference type="NCBI Taxonomy" id="53412"/>
    <lineage>
        <taxon>Bacteria</taxon>
        <taxon>Pseudomonadati</taxon>
        <taxon>Pseudomonadota</taxon>
        <taxon>Gammaproteobacteria</taxon>
        <taxon>Pseudomonadales</taxon>
        <taxon>Pseudomonadaceae</taxon>
        <taxon>Metapseudomonas</taxon>
    </lineage>
</organism>
<keyword evidence="2" id="KW-1185">Reference proteome</keyword>
<evidence type="ECO:0000313" key="1">
    <source>
        <dbReference type="EMBL" id="MDA8486912.1"/>
    </source>
</evidence>
<dbReference type="Proteomes" id="UP001211689">
    <property type="component" value="Unassembled WGS sequence"/>
</dbReference>